<organism evidence="1">
    <name type="scientific">marine sediment metagenome</name>
    <dbReference type="NCBI Taxonomy" id="412755"/>
    <lineage>
        <taxon>unclassified sequences</taxon>
        <taxon>metagenomes</taxon>
        <taxon>ecological metagenomes</taxon>
    </lineage>
</organism>
<name>A0A0F9WH58_9ZZZZ</name>
<protein>
    <submittedName>
        <fullName evidence="1">Uncharacterized protein</fullName>
    </submittedName>
</protein>
<evidence type="ECO:0000313" key="1">
    <source>
        <dbReference type="EMBL" id="KKN77738.1"/>
    </source>
</evidence>
<dbReference type="EMBL" id="LAZR01000274">
    <property type="protein sequence ID" value="KKN77738.1"/>
    <property type="molecule type" value="Genomic_DNA"/>
</dbReference>
<sequence>MNTLTRGRVLCGLEKVVKSEIVVSPMESVVLYVLRGVLGTFARRGLD</sequence>
<comment type="caution">
    <text evidence="1">The sequence shown here is derived from an EMBL/GenBank/DDBJ whole genome shotgun (WGS) entry which is preliminary data.</text>
</comment>
<reference evidence="1" key="1">
    <citation type="journal article" date="2015" name="Nature">
        <title>Complex archaea that bridge the gap between prokaryotes and eukaryotes.</title>
        <authorList>
            <person name="Spang A."/>
            <person name="Saw J.H."/>
            <person name="Jorgensen S.L."/>
            <person name="Zaremba-Niedzwiedzka K."/>
            <person name="Martijn J."/>
            <person name="Lind A.E."/>
            <person name="van Eijk R."/>
            <person name="Schleper C."/>
            <person name="Guy L."/>
            <person name="Ettema T.J."/>
        </authorList>
    </citation>
    <scope>NUCLEOTIDE SEQUENCE</scope>
</reference>
<dbReference type="AlphaFoldDB" id="A0A0F9WH58"/>
<gene>
    <name evidence="1" type="ORF">LCGC14_0357120</name>
</gene>
<proteinExistence type="predicted"/>
<accession>A0A0F9WH58</accession>